<dbReference type="Pfam" id="PF13577">
    <property type="entry name" value="SnoaL_4"/>
    <property type="match status" value="1"/>
</dbReference>
<dbReference type="InterPro" id="IPR037401">
    <property type="entry name" value="SnoaL-like"/>
</dbReference>
<sequence length="72" mass="8130">MALVASDRQAITDLINMHGHLIDRGAFDRMDELFTPDAEFDLSDFGLGVRAGPAGWRMIRRAIRLRRVPLHA</sequence>
<evidence type="ECO:0000313" key="3">
    <source>
        <dbReference type="Proteomes" id="UP001523216"/>
    </source>
</evidence>
<feature type="domain" description="SnoaL-like" evidence="1">
    <location>
        <begin position="5"/>
        <end position="57"/>
    </location>
</feature>
<organism evidence="2 3">
    <name type="scientific">Paractinoplanes hotanensis</name>
    <dbReference type="NCBI Taxonomy" id="2906497"/>
    <lineage>
        <taxon>Bacteria</taxon>
        <taxon>Bacillati</taxon>
        <taxon>Actinomycetota</taxon>
        <taxon>Actinomycetes</taxon>
        <taxon>Micromonosporales</taxon>
        <taxon>Micromonosporaceae</taxon>
        <taxon>Paractinoplanes</taxon>
    </lineage>
</organism>
<comment type="caution">
    <text evidence="2">The sequence shown here is derived from an EMBL/GenBank/DDBJ whole genome shotgun (WGS) entry which is preliminary data.</text>
</comment>
<evidence type="ECO:0000313" key="2">
    <source>
        <dbReference type="EMBL" id="MCM4080881.1"/>
    </source>
</evidence>
<dbReference type="Gene3D" id="3.10.450.50">
    <property type="match status" value="1"/>
</dbReference>
<accession>A0ABT0Y4C1</accession>
<name>A0ABT0Y4C1_9ACTN</name>
<gene>
    <name evidence="2" type="ORF">LXN57_25225</name>
</gene>
<dbReference type="SUPFAM" id="SSF54427">
    <property type="entry name" value="NTF2-like"/>
    <property type="match status" value="1"/>
</dbReference>
<proteinExistence type="predicted"/>
<dbReference type="EMBL" id="JAMQOL010000036">
    <property type="protein sequence ID" value="MCM4080881.1"/>
    <property type="molecule type" value="Genomic_DNA"/>
</dbReference>
<dbReference type="Proteomes" id="UP001523216">
    <property type="component" value="Unassembled WGS sequence"/>
</dbReference>
<reference evidence="2 3" key="1">
    <citation type="submission" date="2022-06" db="EMBL/GenBank/DDBJ databases">
        <title>Actinoplanes abujensis sp. nov., isolated from Nigerian arid soil.</title>
        <authorList>
            <person name="Ding P."/>
        </authorList>
    </citation>
    <scope>NUCLEOTIDE SEQUENCE [LARGE SCALE GENOMIC DNA]</scope>
    <source>
        <strain evidence="3">TRM88002</strain>
    </source>
</reference>
<protein>
    <submittedName>
        <fullName evidence="2">Nuclear transport factor 2 family protein</fullName>
    </submittedName>
</protein>
<dbReference type="InterPro" id="IPR032710">
    <property type="entry name" value="NTF2-like_dom_sf"/>
</dbReference>
<keyword evidence="3" id="KW-1185">Reference proteome</keyword>
<evidence type="ECO:0000259" key="1">
    <source>
        <dbReference type="Pfam" id="PF13577"/>
    </source>
</evidence>
<dbReference type="RefSeq" id="WP_251800668.1">
    <property type="nucleotide sequence ID" value="NZ_JAMQOL010000036.1"/>
</dbReference>